<sequence>MFLSSPLPAAPAYISIIVIVVDVLLIPRPLYTIDRHVVLCVVWQADYEMESADGYLLLYLRVVILITRTAPTPLVLTS</sequence>
<keyword evidence="1" id="KW-0812">Transmembrane</keyword>
<dbReference type="AlphaFoldDB" id="A0A4S8JLT0"/>
<dbReference type="Proteomes" id="UP000317650">
    <property type="component" value="Chromosome 1"/>
</dbReference>
<accession>A0A4S8JLT0</accession>
<dbReference type="EMBL" id="PYDT01000004">
    <property type="protein sequence ID" value="THU62364.1"/>
    <property type="molecule type" value="Genomic_DNA"/>
</dbReference>
<evidence type="ECO:0000313" key="3">
    <source>
        <dbReference type="Proteomes" id="UP000317650"/>
    </source>
</evidence>
<keyword evidence="3" id="KW-1185">Reference proteome</keyword>
<evidence type="ECO:0000313" key="2">
    <source>
        <dbReference type="EMBL" id="THU62364.1"/>
    </source>
</evidence>
<protein>
    <submittedName>
        <fullName evidence="2">Uncharacterized protein</fullName>
    </submittedName>
</protein>
<keyword evidence="1" id="KW-1133">Transmembrane helix</keyword>
<organism evidence="2 3">
    <name type="scientific">Musa balbisiana</name>
    <name type="common">Banana</name>
    <dbReference type="NCBI Taxonomy" id="52838"/>
    <lineage>
        <taxon>Eukaryota</taxon>
        <taxon>Viridiplantae</taxon>
        <taxon>Streptophyta</taxon>
        <taxon>Embryophyta</taxon>
        <taxon>Tracheophyta</taxon>
        <taxon>Spermatophyta</taxon>
        <taxon>Magnoliopsida</taxon>
        <taxon>Liliopsida</taxon>
        <taxon>Zingiberales</taxon>
        <taxon>Musaceae</taxon>
        <taxon>Musa</taxon>
    </lineage>
</organism>
<feature type="transmembrane region" description="Helical" evidence="1">
    <location>
        <begin position="6"/>
        <end position="26"/>
    </location>
</feature>
<keyword evidence="1" id="KW-0472">Membrane</keyword>
<evidence type="ECO:0000256" key="1">
    <source>
        <dbReference type="SAM" id="Phobius"/>
    </source>
</evidence>
<proteinExistence type="predicted"/>
<gene>
    <name evidence="2" type="ORF">C4D60_Mb01t04360</name>
</gene>
<reference evidence="2 3" key="1">
    <citation type="journal article" date="2019" name="Nat. Plants">
        <title>Genome sequencing of Musa balbisiana reveals subgenome evolution and function divergence in polyploid bananas.</title>
        <authorList>
            <person name="Yao X."/>
        </authorList>
    </citation>
    <scope>NUCLEOTIDE SEQUENCE [LARGE SCALE GENOMIC DNA]</scope>
    <source>
        <strain evidence="3">cv. DH-PKW</strain>
        <tissue evidence="2">Leaves</tissue>
    </source>
</reference>
<comment type="caution">
    <text evidence="2">The sequence shown here is derived from an EMBL/GenBank/DDBJ whole genome shotgun (WGS) entry which is preliminary data.</text>
</comment>
<name>A0A4S8JLT0_MUSBA</name>